<sequence>MKRTNCSITLLSLCIALALQACGHGNAGENRDRATTGIDGPEAFIVKRDSLSSSIRIPGELKAYQEVDLYAKVNSFIKTLKVDIGSEVKAGQLLAVLDAPEINSQLAAAESRLKSQEAPYISSKATYERLLETSKTPGTVSRNDLDIAFAKQESDLAQFEAAKANLREIIANRNYLEIKAPFDGVITARNVSPGAYVGPSGRGSELPIFTLREQKNLRLVVNVPEGYISYLSRENTVAFTVKALPNRHFEAKVSRLAGALDNRLRSQRTEMDVRNTDGALLPGMVAEVSIPIKSRPGSFVIPSSAVLNSTEGMYIIKISGGKTIWVPITVGGNGTGKTEIFGDIREKDTLILRASEEFRDQAGIAGSPIVK</sequence>
<dbReference type="Gene3D" id="2.40.50.100">
    <property type="match status" value="1"/>
</dbReference>
<dbReference type="EMBL" id="RJTM01000128">
    <property type="protein sequence ID" value="RNL80696.1"/>
    <property type="molecule type" value="Genomic_DNA"/>
</dbReference>
<dbReference type="InterPro" id="IPR006143">
    <property type="entry name" value="RND_pump_MFP"/>
</dbReference>
<organism evidence="5 6">
    <name type="scientific">Sinomicrobium pectinilyticum</name>
    <dbReference type="NCBI Taxonomy" id="1084421"/>
    <lineage>
        <taxon>Bacteria</taxon>
        <taxon>Pseudomonadati</taxon>
        <taxon>Bacteroidota</taxon>
        <taxon>Flavobacteriia</taxon>
        <taxon>Flavobacteriales</taxon>
        <taxon>Flavobacteriaceae</taxon>
        <taxon>Sinomicrobium</taxon>
    </lineage>
</organism>
<gene>
    <name evidence="5" type="ORF">ED312_19095</name>
</gene>
<dbReference type="PROSITE" id="PS51257">
    <property type="entry name" value="PROKAR_LIPOPROTEIN"/>
    <property type="match status" value="1"/>
</dbReference>
<protein>
    <submittedName>
        <fullName evidence="5">Efflux RND transporter periplasmic adaptor subunit</fullName>
    </submittedName>
</protein>
<feature type="signal peptide" evidence="2">
    <location>
        <begin position="1"/>
        <end position="21"/>
    </location>
</feature>
<dbReference type="Gene3D" id="2.40.420.20">
    <property type="match status" value="1"/>
</dbReference>
<evidence type="ECO:0000256" key="2">
    <source>
        <dbReference type="SAM" id="SignalP"/>
    </source>
</evidence>
<evidence type="ECO:0000259" key="3">
    <source>
        <dbReference type="Pfam" id="PF25954"/>
    </source>
</evidence>
<dbReference type="NCBIfam" id="TIGR01730">
    <property type="entry name" value="RND_mfp"/>
    <property type="match status" value="1"/>
</dbReference>
<dbReference type="Pfam" id="PF25973">
    <property type="entry name" value="BSH_CzcB"/>
    <property type="match status" value="1"/>
</dbReference>
<dbReference type="InterPro" id="IPR058647">
    <property type="entry name" value="BSH_CzcB-like"/>
</dbReference>
<evidence type="ECO:0000259" key="4">
    <source>
        <dbReference type="Pfam" id="PF25973"/>
    </source>
</evidence>
<proteinExistence type="inferred from homology"/>
<reference evidence="5 6" key="1">
    <citation type="submission" date="2018-10" db="EMBL/GenBank/DDBJ databases">
        <title>Sinomicrobium pectinilyticum sp. nov., a pectinase-producing bacterium isolated from alkaline and saline soil, and emended description of the genus Sinomicrobium.</title>
        <authorList>
            <person name="Cheng B."/>
            <person name="Li C."/>
            <person name="Lai Q."/>
            <person name="Du M."/>
            <person name="Shao Z."/>
            <person name="Xu P."/>
            <person name="Yang C."/>
        </authorList>
    </citation>
    <scope>NUCLEOTIDE SEQUENCE [LARGE SCALE GENOMIC DNA]</scope>
    <source>
        <strain evidence="5 6">5DNS001</strain>
    </source>
</reference>
<dbReference type="SUPFAM" id="SSF111369">
    <property type="entry name" value="HlyD-like secretion proteins"/>
    <property type="match status" value="1"/>
</dbReference>
<dbReference type="Pfam" id="PF25954">
    <property type="entry name" value="Beta-barrel_RND_2"/>
    <property type="match status" value="1"/>
</dbReference>
<feature type="domain" description="CzcB-like barrel-sandwich hybrid" evidence="4">
    <location>
        <begin position="67"/>
        <end position="198"/>
    </location>
</feature>
<dbReference type="InterPro" id="IPR058792">
    <property type="entry name" value="Beta-barrel_RND_2"/>
</dbReference>
<feature type="domain" description="CusB-like beta-barrel" evidence="3">
    <location>
        <begin position="219"/>
        <end position="290"/>
    </location>
</feature>
<comment type="caution">
    <text evidence="5">The sequence shown here is derived from an EMBL/GenBank/DDBJ whole genome shotgun (WGS) entry which is preliminary data.</text>
</comment>
<evidence type="ECO:0000256" key="1">
    <source>
        <dbReference type="ARBA" id="ARBA00009477"/>
    </source>
</evidence>
<evidence type="ECO:0000313" key="5">
    <source>
        <dbReference type="EMBL" id="RNL80696.1"/>
    </source>
</evidence>
<keyword evidence="6" id="KW-1185">Reference proteome</keyword>
<dbReference type="AlphaFoldDB" id="A0A3N0DYW9"/>
<dbReference type="PANTHER" id="PTHR30469">
    <property type="entry name" value="MULTIDRUG RESISTANCE PROTEIN MDTA"/>
    <property type="match status" value="1"/>
</dbReference>
<evidence type="ECO:0000313" key="6">
    <source>
        <dbReference type="Proteomes" id="UP000267469"/>
    </source>
</evidence>
<dbReference type="GO" id="GO:0015562">
    <property type="term" value="F:efflux transmembrane transporter activity"/>
    <property type="evidence" value="ECO:0007669"/>
    <property type="project" value="TreeGrafter"/>
</dbReference>
<accession>A0A3N0DYW9</accession>
<dbReference type="OrthoDB" id="9806939at2"/>
<dbReference type="Gene3D" id="2.40.30.170">
    <property type="match status" value="1"/>
</dbReference>
<dbReference type="GO" id="GO:1990281">
    <property type="term" value="C:efflux pump complex"/>
    <property type="evidence" value="ECO:0007669"/>
    <property type="project" value="TreeGrafter"/>
</dbReference>
<name>A0A3N0DYW9_SINP1</name>
<dbReference type="PANTHER" id="PTHR30469:SF37">
    <property type="entry name" value="RAGD PROTEIN"/>
    <property type="match status" value="1"/>
</dbReference>
<dbReference type="Proteomes" id="UP000267469">
    <property type="component" value="Unassembled WGS sequence"/>
</dbReference>
<comment type="similarity">
    <text evidence="1">Belongs to the membrane fusion protein (MFP) (TC 8.A.1) family.</text>
</comment>
<feature type="chain" id="PRO_5018236254" evidence="2">
    <location>
        <begin position="22"/>
        <end position="371"/>
    </location>
</feature>
<dbReference type="Gene3D" id="1.10.287.470">
    <property type="entry name" value="Helix hairpin bin"/>
    <property type="match status" value="1"/>
</dbReference>
<keyword evidence="2" id="KW-0732">Signal</keyword>